<keyword evidence="1" id="KW-0175">Coiled coil</keyword>
<comment type="caution">
    <text evidence="2">The sequence shown here is derived from an EMBL/GenBank/DDBJ whole genome shotgun (WGS) entry which is preliminary data.</text>
</comment>
<gene>
    <name evidence="2" type="ORF">H9648_15125</name>
</gene>
<name>A0ABR8SPI3_9BACL</name>
<organism evidence="2 3">
    <name type="scientific">Fictibacillus norfolkensis</name>
    <dbReference type="NCBI Taxonomy" id="2762233"/>
    <lineage>
        <taxon>Bacteria</taxon>
        <taxon>Bacillati</taxon>
        <taxon>Bacillota</taxon>
        <taxon>Bacilli</taxon>
        <taxon>Bacillales</taxon>
        <taxon>Fictibacillaceae</taxon>
        <taxon>Fictibacillus</taxon>
    </lineage>
</organism>
<proteinExistence type="predicted"/>
<dbReference type="RefSeq" id="WP_191754631.1">
    <property type="nucleotide sequence ID" value="NZ_JACSQM010000007.1"/>
</dbReference>
<dbReference type="Proteomes" id="UP000603641">
    <property type="component" value="Unassembled WGS sequence"/>
</dbReference>
<feature type="coiled-coil region" evidence="1">
    <location>
        <begin position="11"/>
        <end position="42"/>
    </location>
</feature>
<evidence type="ECO:0000313" key="2">
    <source>
        <dbReference type="EMBL" id="MBD7965391.1"/>
    </source>
</evidence>
<protein>
    <submittedName>
        <fullName evidence="2">Uncharacterized protein</fullName>
    </submittedName>
</protein>
<accession>A0ABR8SPI3</accession>
<keyword evidence="3" id="KW-1185">Reference proteome</keyword>
<reference evidence="2 3" key="1">
    <citation type="submission" date="2020-08" db="EMBL/GenBank/DDBJ databases">
        <title>A Genomic Blueprint of the Chicken Gut Microbiome.</title>
        <authorList>
            <person name="Gilroy R."/>
            <person name="Ravi A."/>
            <person name="Getino M."/>
            <person name="Pursley I."/>
            <person name="Horton D.L."/>
            <person name="Alikhan N.-F."/>
            <person name="Baker D."/>
            <person name="Gharbi K."/>
            <person name="Hall N."/>
            <person name="Watson M."/>
            <person name="Adriaenssens E.M."/>
            <person name="Foster-Nyarko E."/>
            <person name="Jarju S."/>
            <person name="Secka A."/>
            <person name="Antonio M."/>
            <person name="Oren A."/>
            <person name="Chaudhuri R."/>
            <person name="La Ragione R.M."/>
            <person name="Hildebrand F."/>
            <person name="Pallen M.J."/>
        </authorList>
    </citation>
    <scope>NUCLEOTIDE SEQUENCE [LARGE SCALE GENOMIC DNA]</scope>
    <source>
        <strain evidence="2 3">Sa2CUA10</strain>
    </source>
</reference>
<evidence type="ECO:0000313" key="3">
    <source>
        <dbReference type="Proteomes" id="UP000603641"/>
    </source>
</evidence>
<evidence type="ECO:0000256" key="1">
    <source>
        <dbReference type="SAM" id="Coils"/>
    </source>
</evidence>
<dbReference type="EMBL" id="JACSQM010000007">
    <property type="protein sequence ID" value="MBD7965391.1"/>
    <property type="molecule type" value="Genomic_DNA"/>
</dbReference>
<sequence>MKKLNAFQVAINEVVMESVKLNDELKSLLEQKLDLINQINVEIKNEALGNASDNSDLKVSELRNKIGPIEDRISELNVKLYALEQHKPDRLAKFRDEAHKETEEFVSKQSSQLQQKLDEVKSLRGLYIQKLLEAEEIKTQTNNVVGEFKGLSRNHIDSSKENMNGLRLPEVDAMKGNSQGNHAPILPMEDEIRRVFSEKKVPFWYEEWLLSGEIVNENEVNDRKNKREKAGAANGK</sequence>